<dbReference type="InterPro" id="IPR000801">
    <property type="entry name" value="Esterase-like"/>
</dbReference>
<evidence type="ECO:0000256" key="2">
    <source>
        <dbReference type="SAM" id="SignalP"/>
    </source>
</evidence>
<dbReference type="PANTHER" id="PTHR48098">
    <property type="entry name" value="ENTEROCHELIN ESTERASE-RELATED"/>
    <property type="match status" value="1"/>
</dbReference>
<dbReference type="KEGG" id="aalg:AREALGSMS7_03325"/>
<dbReference type="InterPro" id="IPR011051">
    <property type="entry name" value="RmlC_Cupin_sf"/>
</dbReference>
<gene>
    <name evidence="4" type="ORF">AREALGSMS7_03325</name>
</gene>
<dbReference type="EMBL" id="CP022515">
    <property type="protein sequence ID" value="ASO06750.1"/>
    <property type="molecule type" value="Genomic_DNA"/>
</dbReference>
<keyword evidence="1" id="KW-0238">DNA-binding</keyword>
<evidence type="ECO:0000313" key="5">
    <source>
        <dbReference type="Proteomes" id="UP000204551"/>
    </source>
</evidence>
<dbReference type="PANTHER" id="PTHR48098:SF3">
    <property type="entry name" value="IRON(III) ENTEROBACTIN ESTERASE"/>
    <property type="match status" value="1"/>
</dbReference>
<dbReference type="Gene3D" id="3.40.50.1820">
    <property type="entry name" value="alpha/beta hydrolase"/>
    <property type="match status" value="1"/>
</dbReference>
<feature type="chain" id="PRO_5012758947" evidence="2">
    <location>
        <begin position="22"/>
        <end position="526"/>
    </location>
</feature>
<dbReference type="eggNOG" id="COG3257">
    <property type="taxonomic scope" value="Bacteria"/>
</dbReference>
<dbReference type="Pfam" id="PF07883">
    <property type="entry name" value="Cupin_2"/>
    <property type="match status" value="1"/>
</dbReference>
<feature type="domain" description="Cupin type-2" evidence="3">
    <location>
        <begin position="456"/>
        <end position="521"/>
    </location>
</feature>
<sequence length="526" mass="59254">MKILQRLITCSSLYVLFVFIAACPSRGTSQESYTTGPNSDSYEGIPQGKVSKHQWKSKIYPNTIRDYYLYVPSQYNPAEASALMVFQDGHAYVDVQGQFKVPTVFDNLIAQGEMPVTIGLFINPGHDLDAAKVDNPWKSSNRSLEYDTVSDTYGKFLLEEMIPEIKKSYNISEDPELRAIAGMSSGGICAFSAAWFYPEAFHKVLSHIGSFTDIRGGHNYPSMIRKQDHKDIKVFLQDGSDDLNNQYGDWWLANLQMESALKYKGYDFKFEKGSGGHSGIHGGAILPESLSWLWSDVVPNRIESNVYRFPRTLADSVMIQGETMHFDKMEFKTVQLSNSSDGRNLFNSNQEQILIIKEGEVHVKVNTRTETLGKNSVIVIMPGDKAFVKSLSPSSTYYTMIYKSKGNMDVRRARKSGGSTLINFEDLDFKEHDKGGIRNFFHRSTAMCPYYEMHVTTLKSGIKSHDPHTHYATEVVLVISGQTEMEIGNGVFRAQEGDLYFLPSNVPHAIKNIGSGPCEYFAFQWN</sequence>
<evidence type="ECO:0000313" key="4">
    <source>
        <dbReference type="EMBL" id="ASO06750.1"/>
    </source>
</evidence>
<dbReference type="InterPro" id="IPR050583">
    <property type="entry name" value="Mycobacterial_A85_antigen"/>
</dbReference>
<dbReference type="GO" id="GO:0003677">
    <property type="term" value="F:DNA binding"/>
    <property type="evidence" value="ECO:0007669"/>
    <property type="project" value="UniProtKB-KW"/>
</dbReference>
<evidence type="ECO:0000256" key="1">
    <source>
        <dbReference type="ARBA" id="ARBA00023125"/>
    </source>
</evidence>
<dbReference type="SUPFAM" id="SSF53474">
    <property type="entry name" value="alpha/beta-Hydrolases"/>
    <property type="match status" value="1"/>
</dbReference>
<proteinExistence type="predicted"/>
<dbReference type="AlphaFoldDB" id="A0A221UZQ4"/>
<dbReference type="STRING" id="616991.GCA_000733925_01649"/>
<name>A0A221UZQ4_9FLAO</name>
<dbReference type="PROSITE" id="PS51257">
    <property type="entry name" value="PROKAR_LIPOPROTEIN"/>
    <property type="match status" value="1"/>
</dbReference>
<dbReference type="CDD" id="cd02209">
    <property type="entry name" value="cupin_XRE_C"/>
    <property type="match status" value="1"/>
</dbReference>
<reference evidence="4 5" key="1">
    <citation type="submission" date="2017-07" db="EMBL/GenBank/DDBJ databases">
        <title>Genome Sequence of Arenibacter algicola Strain SMS7 Isolated from a culture of the Diatom Skeletonema marinoi.</title>
        <authorList>
            <person name="Topel M."/>
            <person name="Pinder M.I.M."/>
            <person name="Johansson O.N."/>
            <person name="Kourtchenko O."/>
            <person name="Godhe A."/>
            <person name="Clarke A.K."/>
        </authorList>
    </citation>
    <scope>NUCLEOTIDE SEQUENCE [LARGE SCALE GENOMIC DNA]</scope>
    <source>
        <strain evidence="4 5">SMS7</strain>
    </source>
</reference>
<organism evidence="4 5">
    <name type="scientific">Arenibacter algicola</name>
    <dbReference type="NCBI Taxonomy" id="616991"/>
    <lineage>
        <taxon>Bacteria</taxon>
        <taxon>Pseudomonadati</taxon>
        <taxon>Bacteroidota</taxon>
        <taxon>Flavobacteriia</taxon>
        <taxon>Flavobacteriales</taxon>
        <taxon>Flavobacteriaceae</taxon>
        <taxon>Arenibacter</taxon>
    </lineage>
</organism>
<dbReference type="InterPro" id="IPR029058">
    <property type="entry name" value="AB_hydrolase_fold"/>
</dbReference>
<feature type="signal peptide" evidence="2">
    <location>
        <begin position="1"/>
        <end position="21"/>
    </location>
</feature>
<accession>A0A221UZQ4</accession>
<dbReference type="eggNOG" id="COG2382">
    <property type="taxonomic scope" value="Bacteria"/>
</dbReference>
<dbReference type="InterPro" id="IPR013096">
    <property type="entry name" value="Cupin_2"/>
</dbReference>
<dbReference type="SUPFAM" id="SSF51182">
    <property type="entry name" value="RmlC-like cupins"/>
    <property type="match status" value="1"/>
</dbReference>
<dbReference type="RefSeq" id="WP_093979170.1">
    <property type="nucleotide sequence ID" value="NZ_CP022515.1"/>
</dbReference>
<evidence type="ECO:0000259" key="3">
    <source>
        <dbReference type="Pfam" id="PF07883"/>
    </source>
</evidence>
<dbReference type="InterPro" id="IPR037923">
    <property type="entry name" value="HTH-like"/>
</dbReference>
<dbReference type="InterPro" id="IPR014710">
    <property type="entry name" value="RmlC-like_jellyroll"/>
</dbReference>
<protein>
    <submittedName>
        <fullName evidence="4">Enterobactin/ferric enterobactin esterase</fullName>
    </submittedName>
</protein>
<keyword evidence="2" id="KW-0732">Signal</keyword>
<dbReference type="Proteomes" id="UP000204551">
    <property type="component" value="Chromosome"/>
</dbReference>
<dbReference type="SUPFAM" id="SSF51215">
    <property type="entry name" value="Regulatory protein AraC"/>
    <property type="match status" value="1"/>
</dbReference>
<dbReference type="Pfam" id="PF00756">
    <property type="entry name" value="Esterase"/>
    <property type="match status" value="1"/>
</dbReference>
<dbReference type="Gene3D" id="2.60.120.10">
    <property type="entry name" value="Jelly Rolls"/>
    <property type="match status" value="1"/>
</dbReference>